<dbReference type="SUPFAM" id="SSF46785">
    <property type="entry name" value="Winged helix' DNA-binding domain"/>
    <property type="match status" value="1"/>
</dbReference>
<proteinExistence type="predicted"/>
<evidence type="ECO:0000313" key="4">
    <source>
        <dbReference type="Proteomes" id="UP000640930"/>
    </source>
</evidence>
<name>A0ABR8XHH3_9BACL</name>
<dbReference type="EMBL" id="JACSQA010000057">
    <property type="protein sequence ID" value="MBD8028679.1"/>
    <property type="molecule type" value="Genomic_DNA"/>
</dbReference>
<comment type="caution">
    <text evidence="3">The sequence shown here is derived from an EMBL/GenBank/DDBJ whole genome shotgun (WGS) entry which is preliminary data.</text>
</comment>
<gene>
    <name evidence="3" type="ORF">H9636_18790</name>
</gene>
<feature type="region of interest" description="Disordered" evidence="1">
    <location>
        <begin position="166"/>
        <end position="190"/>
    </location>
</feature>
<keyword evidence="4" id="KW-1185">Reference proteome</keyword>
<dbReference type="Pfam" id="PF05732">
    <property type="entry name" value="RepL"/>
    <property type="match status" value="1"/>
</dbReference>
<evidence type="ECO:0000259" key="2">
    <source>
        <dbReference type="Pfam" id="PF05732"/>
    </source>
</evidence>
<feature type="compositionally biased region" description="Basic and acidic residues" evidence="1">
    <location>
        <begin position="181"/>
        <end position="190"/>
    </location>
</feature>
<reference evidence="3 4" key="1">
    <citation type="submission" date="2020-08" db="EMBL/GenBank/DDBJ databases">
        <title>A Genomic Blueprint of the Chicken Gut Microbiome.</title>
        <authorList>
            <person name="Gilroy R."/>
            <person name="Ravi A."/>
            <person name="Getino M."/>
            <person name="Pursley I."/>
            <person name="Horton D.L."/>
            <person name="Alikhan N.-F."/>
            <person name="Baker D."/>
            <person name="Gharbi K."/>
            <person name="Hall N."/>
            <person name="Watson M."/>
            <person name="Adriaenssens E.M."/>
            <person name="Foster-Nyarko E."/>
            <person name="Jarju S."/>
            <person name="Secka A."/>
            <person name="Antonio M."/>
            <person name="Oren A."/>
            <person name="Chaudhuri R."/>
            <person name="La Ragione R.M."/>
            <person name="Hildebrand F."/>
            <person name="Pallen M.J."/>
        </authorList>
    </citation>
    <scope>NUCLEOTIDE SEQUENCE [LARGE SCALE GENOMIC DNA]</scope>
    <source>
        <strain evidence="3 4">Re31</strain>
    </source>
</reference>
<accession>A0ABR8XHH3</accession>
<feature type="domain" description="Plasmid replication protein RepL" evidence="2">
    <location>
        <begin position="24"/>
        <end position="151"/>
    </location>
</feature>
<dbReference type="InterPro" id="IPR036390">
    <property type="entry name" value="WH_DNA-bd_sf"/>
</dbReference>
<dbReference type="RefSeq" id="WP_191709072.1">
    <property type="nucleotide sequence ID" value="NZ_JACSQA010000057.1"/>
</dbReference>
<dbReference type="InterPro" id="IPR008813">
    <property type="entry name" value="Plasmid_replication_RepL"/>
</dbReference>
<dbReference type="Proteomes" id="UP000640930">
    <property type="component" value="Unassembled WGS sequence"/>
</dbReference>
<feature type="compositionally biased region" description="Polar residues" evidence="1">
    <location>
        <begin position="170"/>
        <end position="179"/>
    </location>
</feature>
<evidence type="ECO:0000313" key="3">
    <source>
        <dbReference type="EMBL" id="MBD8028679.1"/>
    </source>
</evidence>
<organism evidence="3 4">
    <name type="scientific">Ureibacillus galli</name>
    <dbReference type="NCBI Taxonomy" id="2762222"/>
    <lineage>
        <taxon>Bacteria</taxon>
        <taxon>Bacillati</taxon>
        <taxon>Bacillota</taxon>
        <taxon>Bacilli</taxon>
        <taxon>Bacillales</taxon>
        <taxon>Caryophanaceae</taxon>
        <taxon>Ureibacillus</taxon>
    </lineage>
</organism>
<protein>
    <submittedName>
        <fullName evidence="3">Replication/maintenance protein RepL</fullName>
    </submittedName>
</protein>
<evidence type="ECO:0000256" key="1">
    <source>
        <dbReference type="SAM" id="MobiDB-lite"/>
    </source>
</evidence>
<sequence length="190" mass="22153">MGCEKLDKNMQYINETQTLIGQKKRTLIDQDTGEVVHVDQITKRVYGTKQFWKVYLMDFLSILGIIDSKQLDVFIYIAENTNQNTNMFIGTYRSISEDVGVGVSTVTRIMKKLQENNFIMKKQNGVYLVNPNIMMKGNDHKRQMLLSYYEEEKPLNSIEVFRGRQKAIPEQQTTPNNQELLEMKENDRGN</sequence>